<evidence type="ECO:0000256" key="3">
    <source>
        <dbReference type="ARBA" id="ARBA00022989"/>
    </source>
</evidence>
<feature type="transmembrane region" description="Helical" evidence="5">
    <location>
        <begin position="273"/>
        <end position="291"/>
    </location>
</feature>
<reference evidence="7" key="1">
    <citation type="submission" date="2021-12" db="EMBL/GenBank/DDBJ databases">
        <authorList>
            <person name="Martin H S."/>
        </authorList>
    </citation>
    <scope>NUCLEOTIDE SEQUENCE</scope>
</reference>
<dbReference type="InterPro" id="IPR005829">
    <property type="entry name" value="Sugar_transporter_CS"/>
</dbReference>
<dbReference type="InterPro" id="IPR005828">
    <property type="entry name" value="MFS_sugar_transport-like"/>
</dbReference>
<feature type="transmembrane region" description="Helical" evidence="5">
    <location>
        <begin position="144"/>
        <end position="162"/>
    </location>
</feature>
<gene>
    <name evidence="7" type="ORF">BINO364_LOCUS4536</name>
</gene>
<dbReference type="Gene3D" id="1.20.1250.20">
    <property type="entry name" value="MFS general substrate transporter like domains"/>
    <property type="match status" value="2"/>
</dbReference>
<evidence type="ECO:0000256" key="4">
    <source>
        <dbReference type="ARBA" id="ARBA00023136"/>
    </source>
</evidence>
<keyword evidence="3 5" id="KW-1133">Transmembrane helix</keyword>
<feature type="transmembrane region" description="Helical" evidence="5">
    <location>
        <begin position="58"/>
        <end position="74"/>
    </location>
</feature>
<protein>
    <recommendedName>
        <fullName evidence="6">Major facilitator superfamily (MFS) profile domain-containing protein</fullName>
    </recommendedName>
</protein>
<evidence type="ECO:0000256" key="5">
    <source>
        <dbReference type="SAM" id="Phobius"/>
    </source>
</evidence>
<keyword evidence="2 5" id="KW-0812">Transmembrane</keyword>
<feature type="transmembrane region" description="Helical" evidence="5">
    <location>
        <begin position="80"/>
        <end position="101"/>
    </location>
</feature>
<proteinExistence type="predicted"/>
<feature type="transmembrane region" description="Helical" evidence="5">
    <location>
        <begin position="29"/>
        <end position="51"/>
    </location>
</feature>
<feature type="transmembrane region" description="Helical" evidence="5">
    <location>
        <begin position="303"/>
        <end position="321"/>
    </location>
</feature>
<name>A0A8J9UCW1_9NEOP</name>
<dbReference type="SUPFAM" id="SSF103473">
    <property type="entry name" value="MFS general substrate transporter"/>
    <property type="match status" value="1"/>
</dbReference>
<feature type="domain" description="Major facilitator superfamily (MFS) profile" evidence="6">
    <location>
        <begin position="1"/>
        <end position="383"/>
    </location>
</feature>
<feature type="non-terminal residue" evidence="7">
    <location>
        <position position="383"/>
    </location>
</feature>
<dbReference type="GO" id="GO:0022857">
    <property type="term" value="F:transmembrane transporter activity"/>
    <property type="evidence" value="ECO:0007669"/>
    <property type="project" value="InterPro"/>
</dbReference>
<dbReference type="InterPro" id="IPR020846">
    <property type="entry name" value="MFS_dom"/>
</dbReference>
<dbReference type="GO" id="GO:0016020">
    <property type="term" value="C:membrane"/>
    <property type="evidence" value="ECO:0007669"/>
    <property type="project" value="UniProtKB-SubCell"/>
</dbReference>
<dbReference type="Proteomes" id="UP000838878">
    <property type="component" value="Chromosome 12"/>
</dbReference>
<organism evidence="7 8">
    <name type="scientific">Brenthis ino</name>
    <name type="common">lesser marbled fritillary</name>
    <dbReference type="NCBI Taxonomy" id="405034"/>
    <lineage>
        <taxon>Eukaryota</taxon>
        <taxon>Metazoa</taxon>
        <taxon>Ecdysozoa</taxon>
        <taxon>Arthropoda</taxon>
        <taxon>Hexapoda</taxon>
        <taxon>Insecta</taxon>
        <taxon>Pterygota</taxon>
        <taxon>Neoptera</taxon>
        <taxon>Endopterygota</taxon>
        <taxon>Lepidoptera</taxon>
        <taxon>Glossata</taxon>
        <taxon>Ditrysia</taxon>
        <taxon>Papilionoidea</taxon>
        <taxon>Nymphalidae</taxon>
        <taxon>Heliconiinae</taxon>
        <taxon>Argynnini</taxon>
        <taxon>Brenthis</taxon>
    </lineage>
</organism>
<dbReference type="AlphaFoldDB" id="A0A8J9UCW1"/>
<comment type="subcellular location">
    <subcellularLocation>
        <location evidence="1">Membrane</location>
        <topology evidence="1">Multi-pass membrane protein</topology>
    </subcellularLocation>
</comment>
<evidence type="ECO:0000256" key="1">
    <source>
        <dbReference type="ARBA" id="ARBA00004141"/>
    </source>
</evidence>
<dbReference type="PROSITE" id="PS00216">
    <property type="entry name" value="SUGAR_TRANSPORT_1"/>
    <property type="match status" value="1"/>
</dbReference>
<keyword evidence="4 5" id="KW-0472">Membrane</keyword>
<sequence>MSIGWMSPMSLLLQSKYSPRDVPLTDNEVSWMAAIPYLICVLFNSFIVYFVDKYGRKLGMILTSVAGAASWTLMLVSFNIWVLMLARAFVGITMSGCYVICPIYTKEISDASIRGALGCLVTLFHTLGNLFLYVLGDLLSYNEILWICLTIPIIHLMLFVFMPDSPSYLVKTGEIEAATKAITWLRCKSESDSEVQDELNVIRNEHKLDDEGNEFFLKTIFTDKILFKAFHIAIITTLAREVCGSIPVLNFAGEIFTLASVDGNLMLSPNQKAMFLGGVQVVGSIIVSSVVEKCGRKYRGTVLAVAMCAATLSDFLQLLFFKPLAKSVGIHVAFYFFGSICLLLALYVIIVIPETRARSLEDIYKDLGQKDRVEIREKESTSF</sequence>
<dbReference type="PANTHER" id="PTHR48021">
    <property type="match status" value="1"/>
</dbReference>
<dbReference type="InterPro" id="IPR050549">
    <property type="entry name" value="MFS_Trehalose_Transporter"/>
</dbReference>
<dbReference type="Pfam" id="PF00083">
    <property type="entry name" value="Sugar_tr"/>
    <property type="match status" value="1"/>
</dbReference>
<evidence type="ECO:0000259" key="6">
    <source>
        <dbReference type="PROSITE" id="PS50850"/>
    </source>
</evidence>
<dbReference type="PANTHER" id="PTHR48021:SF1">
    <property type="entry name" value="GH07001P-RELATED"/>
    <property type="match status" value="1"/>
</dbReference>
<dbReference type="PROSITE" id="PS50850">
    <property type="entry name" value="MFS"/>
    <property type="match status" value="1"/>
</dbReference>
<accession>A0A8J9UCW1</accession>
<evidence type="ECO:0000256" key="2">
    <source>
        <dbReference type="ARBA" id="ARBA00022692"/>
    </source>
</evidence>
<feature type="transmembrane region" description="Helical" evidence="5">
    <location>
        <begin position="113"/>
        <end position="132"/>
    </location>
</feature>
<dbReference type="EMBL" id="OV170232">
    <property type="protein sequence ID" value="CAH0717993.1"/>
    <property type="molecule type" value="Genomic_DNA"/>
</dbReference>
<keyword evidence="8" id="KW-1185">Reference proteome</keyword>
<evidence type="ECO:0000313" key="8">
    <source>
        <dbReference type="Proteomes" id="UP000838878"/>
    </source>
</evidence>
<dbReference type="OrthoDB" id="6612291at2759"/>
<feature type="transmembrane region" description="Helical" evidence="5">
    <location>
        <begin position="225"/>
        <end position="253"/>
    </location>
</feature>
<evidence type="ECO:0000313" key="7">
    <source>
        <dbReference type="EMBL" id="CAH0717993.1"/>
    </source>
</evidence>
<feature type="transmembrane region" description="Helical" evidence="5">
    <location>
        <begin position="333"/>
        <end position="352"/>
    </location>
</feature>
<dbReference type="InterPro" id="IPR036259">
    <property type="entry name" value="MFS_trans_sf"/>
</dbReference>